<dbReference type="Pfam" id="PF01797">
    <property type="entry name" value="Y1_Tnp"/>
    <property type="match status" value="1"/>
</dbReference>
<dbReference type="GO" id="GO:0006313">
    <property type="term" value="P:DNA transposition"/>
    <property type="evidence" value="ECO:0007669"/>
    <property type="project" value="InterPro"/>
</dbReference>
<dbReference type="Gene3D" id="3.30.70.1290">
    <property type="entry name" value="Transposase IS200-like"/>
    <property type="match status" value="1"/>
</dbReference>
<comment type="caution">
    <text evidence="2">The sequence shown here is derived from an EMBL/GenBank/DDBJ whole genome shotgun (WGS) entry which is preliminary data.</text>
</comment>
<evidence type="ECO:0000313" key="3">
    <source>
        <dbReference type="Proteomes" id="UP000176576"/>
    </source>
</evidence>
<dbReference type="Proteomes" id="UP000176576">
    <property type="component" value="Unassembled WGS sequence"/>
</dbReference>
<dbReference type="SUPFAM" id="SSF143422">
    <property type="entry name" value="Transposase IS200-like"/>
    <property type="match status" value="1"/>
</dbReference>
<dbReference type="PANTHER" id="PTHR34322">
    <property type="entry name" value="TRANSPOSASE, Y1_TNP DOMAIN-CONTAINING"/>
    <property type="match status" value="1"/>
</dbReference>
<gene>
    <name evidence="2" type="ORF">A3J54_04530</name>
</gene>
<protein>
    <recommendedName>
        <fullName evidence="1">Transposase IS200-like domain-containing protein</fullName>
    </recommendedName>
</protein>
<evidence type="ECO:0000259" key="1">
    <source>
        <dbReference type="SMART" id="SM01321"/>
    </source>
</evidence>
<feature type="domain" description="Transposase IS200-like" evidence="1">
    <location>
        <begin position="7"/>
        <end position="151"/>
    </location>
</feature>
<dbReference type="EMBL" id="MHNN01000024">
    <property type="protein sequence ID" value="OGZ45114.1"/>
    <property type="molecule type" value="Genomic_DNA"/>
</dbReference>
<sequence length="233" mass="27845">MIVIMDKIKHVVNRGVDKRVIFNDSQDYLRFIHDMFEFNDEESVNSTWYKFKKSNNPEISVIRRRNIEKMPRKRLVDILAFCLMPNHYHLLLTPRKENAVPKFMKKLNMGYARYFNTKNTRSGALFEGRYRSVDITEQAHFLYVPFYIHLNPLDLHTPSWRNGLIQNSGEALNFLEDYRWSSFPDYVGKKNFPSVTSRDFLSEFFEGAEKHKKDMLDWLQQREPDGKDSVFLE</sequence>
<dbReference type="STRING" id="1802117.A3J54_04530"/>
<dbReference type="InterPro" id="IPR002686">
    <property type="entry name" value="Transposase_17"/>
</dbReference>
<dbReference type="GO" id="GO:0004803">
    <property type="term" value="F:transposase activity"/>
    <property type="evidence" value="ECO:0007669"/>
    <property type="project" value="InterPro"/>
</dbReference>
<dbReference type="GO" id="GO:0003677">
    <property type="term" value="F:DNA binding"/>
    <property type="evidence" value="ECO:0007669"/>
    <property type="project" value="InterPro"/>
</dbReference>
<dbReference type="PANTHER" id="PTHR34322:SF2">
    <property type="entry name" value="TRANSPOSASE IS200-LIKE DOMAIN-CONTAINING PROTEIN"/>
    <property type="match status" value="1"/>
</dbReference>
<accession>A0A1G2G4H0</accession>
<reference evidence="2 3" key="1">
    <citation type="journal article" date="2016" name="Nat. Commun.">
        <title>Thousands of microbial genomes shed light on interconnected biogeochemical processes in an aquifer system.</title>
        <authorList>
            <person name="Anantharaman K."/>
            <person name="Brown C.T."/>
            <person name="Hug L.A."/>
            <person name="Sharon I."/>
            <person name="Castelle C.J."/>
            <person name="Probst A.J."/>
            <person name="Thomas B.C."/>
            <person name="Singh A."/>
            <person name="Wilkins M.J."/>
            <person name="Karaoz U."/>
            <person name="Brodie E.L."/>
            <person name="Williams K.H."/>
            <person name="Hubbard S.S."/>
            <person name="Banfield J.F."/>
        </authorList>
    </citation>
    <scope>NUCLEOTIDE SEQUENCE [LARGE SCALE GENOMIC DNA]</scope>
</reference>
<evidence type="ECO:0000313" key="2">
    <source>
        <dbReference type="EMBL" id="OGZ45114.1"/>
    </source>
</evidence>
<proteinExistence type="predicted"/>
<name>A0A1G2G4H0_9BACT</name>
<dbReference type="SMART" id="SM01321">
    <property type="entry name" value="Y1_Tnp"/>
    <property type="match status" value="1"/>
</dbReference>
<dbReference type="AlphaFoldDB" id="A0A1G2G4H0"/>
<dbReference type="InterPro" id="IPR036515">
    <property type="entry name" value="Transposase_17_sf"/>
</dbReference>
<organism evidence="2 3">
    <name type="scientific">Candidatus Ryanbacteria bacterium RIFCSPHIGHO2_02_FULL_45_13b</name>
    <dbReference type="NCBI Taxonomy" id="1802117"/>
    <lineage>
        <taxon>Bacteria</taxon>
        <taxon>Candidatus Ryaniibacteriota</taxon>
    </lineage>
</organism>